<name>A0A9P5Z381_9AGAR</name>
<dbReference type="PANTHER" id="PTHR43785">
    <property type="entry name" value="GAMMA-GLUTAMYLPUTRESCINE SYNTHETASE"/>
    <property type="match status" value="1"/>
</dbReference>
<keyword evidence="7" id="KW-0418">Kinase</keyword>
<protein>
    <recommendedName>
        <fullName evidence="1">Glutamine synthetase</fullName>
    </recommendedName>
</protein>
<dbReference type="Gene3D" id="3.10.20.70">
    <property type="entry name" value="Glutamine synthetase, N-terminal domain"/>
    <property type="match status" value="1"/>
</dbReference>
<dbReference type="GO" id="GO:0016301">
    <property type="term" value="F:kinase activity"/>
    <property type="evidence" value="ECO:0007669"/>
    <property type="project" value="UniProtKB-KW"/>
</dbReference>
<comment type="caution">
    <text evidence="7">The sequence shown here is derived from an EMBL/GenBank/DDBJ whole genome shotgun (WGS) entry which is preliminary data.</text>
</comment>
<sequence>MGTIYDHDVEYKPSTVSFTRPSVDSLKAHNVEYIRFTWVDFSNTIRFRLIPIAYFEKLLASRRPGIGLAKAALGLVNISLADGFLPMGEYLYVPDLTSFRLCPYEPGHASVMGFFEEKTPYVTANDTTSVETKICPRGTLKRVVEQAKKELGVEFLVGFENEFILLQNDLEGIEPVGTYAFSSSSSLRTGALETRVMDKIARAVQASGIELQMYHGEGAPGQYEVITGPLTPLEAADALIHTREIIYNIAASHGLRATFAPRVFTTAPGSATHSHISVHSTHPGHTKGPRMSDLEKTFLAGLTAHLPNLSAVTLPIPASYERVGDGKWSGGTHVCWGTENRECPIRLASATSPSSRRFEMRFLDATANPYLALAGILGAGILGIRAQTPLTLVDCRGPLTAAQMTDAQRLEHGITARMPLTWEEARENFQKDSELKDIFGQELVDMYFSVNKAVGEALAKHENEGGLSQMQRLVKFY</sequence>
<evidence type="ECO:0000256" key="2">
    <source>
        <dbReference type="ARBA" id="ARBA00022598"/>
    </source>
</evidence>
<evidence type="ECO:0000256" key="5">
    <source>
        <dbReference type="SAM" id="MobiDB-lite"/>
    </source>
</evidence>
<dbReference type="Proteomes" id="UP000807469">
    <property type="component" value="Unassembled WGS sequence"/>
</dbReference>
<dbReference type="InterPro" id="IPR008146">
    <property type="entry name" value="Gln_synth_cat_dom"/>
</dbReference>
<accession>A0A9P5Z381</accession>
<dbReference type="EMBL" id="MU155192">
    <property type="protein sequence ID" value="KAF9480603.1"/>
    <property type="molecule type" value="Genomic_DNA"/>
</dbReference>
<keyword evidence="8" id="KW-1185">Reference proteome</keyword>
<gene>
    <name evidence="7" type="ORF">BDN70DRAFT_604062</name>
</gene>
<dbReference type="SUPFAM" id="SSF55931">
    <property type="entry name" value="Glutamine synthetase/guanido kinase"/>
    <property type="match status" value="1"/>
</dbReference>
<evidence type="ECO:0000259" key="6">
    <source>
        <dbReference type="PROSITE" id="PS51987"/>
    </source>
</evidence>
<keyword evidence="2" id="KW-0436">Ligase</keyword>
<organism evidence="7 8">
    <name type="scientific">Pholiota conissans</name>
    <dbReference type="NCBI Taxonomy" id="109636"/>
    <lineage>
        <taxon>Eukaryota</taxon>
        <taxon>Fungi</taxon>
        <taxon>Dikarya</taxon>
        <taxon>Basidiomycota</taxon>
        <taxon>Agaricomycotina</taxon>
        <taxon>Agaricomycetes</taxon>
        <taxon>Agaricomycetidae</taxon>
        <taxon>Agaricales</taxon>
        <taxon>Agaricineae</taxon>
        <taxon>Strophariaceae</taxon>
        <taxon>Pholiota</taxon>
    </lineage>
</organism>
<dbReference type="AlphaFoldDB" id="A0A9P5Z381"/>
<dbReference type="InterPro" id="IPR036651">
    <property type="entry name" value="Gln_synt_N_sf"/>
</dbReference>
<comment type="similarity">
    <text evidence="3 4">Belongs to the glutamine synthetase family.</text>
</comment>
<dbReference type="PROSITE" id="PS51987">
    <property type="entry name" value="GS_CATALYTIC"/>
    <property type="match status" value="1"/>
</dbReference>
<evidence type="ECO:0000256" key="3">
    <source>
        <dbReference type="PROSITE-ProRule" id="PRU01331"/>
    </source>
</evidence>
<dbReference type="PANTHER" id="PTHR43785:SF2">
    <property type="entry name" value="TYPE-1 GLUTAMINE SYNTHETASE 1"/>
    <property type="match status" value="1"/>
</dbReference>
<feature type="region of interest" description="Disordered" evidence="5">
    <location>
        <begin position="271"/>
        <end position="291"/>
    </location>
</feature>
<reference evidence="7" key="1">
    <citation type="submission" date="2020-11" db="EMBL/GenBank/DDBJ databases">
        <authorList>
            <consortium name="DOE Joint Genome Institute"/>
            <person name="Ahrendt S."/>
            <person name="Riley R."/>
            <person name="Andreopoulos W."/>
            <person name="Labutti K."/>
            <person name="Pangilinan J."/>
            <person name="Ruiz-Duenas F.J."/>
            <person name="Barrasa J.M."/>
            <person name="Sanchez-Garcia M."/>
            <person name="Camarero S."/>
            <person name="Miyauchi S."/>
            <person name="Serrano A."/>
            <person name="Linde D."/>
            <person name="Babiker R."/>
            <person name="Drula E."/>
            <person name="Ayuso-Fernandez I."/>
            <person name="Pacheco R."/>
            <person name="Padilla G."/>
            <person name="Ferreira P."/>
            <person name="Barriuso J."/>
            <person name="Kellner H."/>
            <person name="Castanera R."/>
            <person name="Alfaro M."/>
            <person name="Ramirez L."/>
            <person name="Pisabarro A.G."/>
            <person name="Kuo A."/>
            <person name="Tritt A."/>
            <person name="Lipzen A."/>
            <person name="He G."/>
            <person name="Yan M."/>
            <person name="Ng V."/>
            <person name="Cullen D."/>
            <person name="Martin F."/>
            <person name="Rosso M.-N."/>
            <person name="Henrissat B."/>
            <person name="Hibbett D."/>
            <person name="Martinez A.T."/>
            <person name="Grigoriev I.V."/>
        </authorList>
    </citation>
    <scope>NUCLEOTIDE SEQUENCE</scope>
    <source>
        <strain evidence="7">CIRM-BRFM 674</strain>
    </source>
</reference>
<dbReference type="Pfam" id="PF00120">
    <property type="entry name" value="Gln-synt_C"/>
    <property type="match status" value="1"/>
</dbReference>
<dbReference type="Gene3D" id="3.30.590.10">
    <property type="entry name" value="Glutamine synthetase/guanido kinase, catalytic domain"/>
    <property type="match status" value="1"/>
</dbReference>
<evidence type="ECO:0000256" key="4">
    <source>
        <dbReference type="RuleBase" id="RU000384"/>
    </source>
</evidence>
<dbReference type="OrthoDB" id="3364440at2759"/>
<evidence type="ECO:0000256" key="1">
    <source>
        <dbReference type="ARBA" id="ARBA00021364"/>
    </source>
</evidence>
<dbReference type="InterPro" id="IPR014746">
    <property type="entry name" value="Gln_synth/guanido_kin_cat_dom"/>
</dbReference>
<evidence type="ECO:0000313" key="7">
    <source>
        <dbReference type="EMBL" id="KAF9480603.1"/>
    </source>
</evidence>
<dbReference type="SMART" id="SM01230">
    <property type="entry name" value="Gln-synt_C"/>
    <property type="match status" value="1"/>
</dbReference>
<dbReference type="GO" id="GO:0006542">
    <property type="term" value="P:glutamine biosynthetic process"/>
    <property type="evidence" value="ECO:0007669"/>
    <property type="project" value="InterPro"/>
</dbReference>
<keyword evidence="7" id="KW-0808">Transferase</keyword>
<feature type="compositionally biased region" description="Polar residues" evidence="5">
    <location>
        <begin position="271"/>
        <end position="280"/>
    </location>
</feature>
<evidence type="ECO:0000313" key="8">
    <source>
        <dbReference type="Proteomes" id="UP000807469"/>
    </source>
</evidence>
<feature type="domain" description="GS catalytic" evidence="6">
    <location>
        <begin position="136"/>
        <end position="477"/>
    </location>
</feature>
<dbReference type="SUPFAM" id="SSF54368">
    <property type="entry name" value="Glutamine synthetase, N-terminal domain"/>
    <property type="match status" value="1"/>
</dbReference>
<proteinExistence type="inferred from homology"/>
<dbReference type="GO" id="GO:0004356">
    <property type="term" value="F:glutamine synthetase activity"/>
    <property type="evidence" value="ECO:0007669"/>
    <property type="project" value="InterPro"/>
</dbReference>